<evidence type="ECO:0000256" key="5">
    <source>
        <dbReference type="ARBA" id="ARBA00022989"/>
    </source>
</evidence>
<dbReference type="InterPro" id="IPR036526">
    <property type="entry name" value="C-N_Hydrolase_sf"/>
</dbReference>
<evidence type="ECO:0000256" key="8">
    <source>
        <dbReference type="SAM" id="Phobius"/>
    </source>
</evidence>
<evidence type="ECO:0000256" key="3">
    <source>
        <dbReference type="ARBA" id="ARBA00022679"/>
    </source>
</evidence>
<dbReference type="PANTHER" id="PTHR38686">
    <property type="entry name" value="APOLIPOPROTEIN N-ACYLTRANSFERASE"/>
    <property type="match status" value="1"/>
</dbReference>
<keyword evidence="2" id="KW-1003">Cell membrane</keyword>
<organism evidence="10">
    <name type="scientific">freshwater metagenome</name>
    <dbReference type="NCBI Taxonomy" id="449393"/>
    <lineage>
        <taxon>unclassified sequences</taxon>
        <taxon>metagenomes</taxon>
        <taxon>ecological metagenomes</taxon>
    </lineage>
</organism>
<dbReference type="InterPro" id="IPR004563">
    <property type="entry name" value="Apolipo_AcylTrfase"/>
</dbReference>
<feature type="transmembrane region" description="Helical" evidence="8">
    <location>
        <begin position="6"/>
        <end position="35"/>
    </location>
</feature>
<keyword evidence="6 8" id="KW-0472">Membrane</keyword>
<dbReference type="GO" id="GO:0042158">
    <property type="term" value="P:lipoprotein biosynthetic process"/>
    <property type="evidence" value="ECO:0007669"/>
    <property type="project" value="InterPro"/>
</dbReference>
<dbReference type="NCBIfam" id="TIGR00546">
    <property type="entry name" value="lnt"/>
    <property type="match status" value="1"/>
</dbReference>
<dbReference type="InterPro" id="IPR003010">
    <property type="entry name" value="C-N_Hydrolase"/>
</dbReference>
<evidence type="ECO:0000259" key="9">
    <source>
        <dbReference type="PROSITE" id="PS50263"/>
    </source>
</evidence>
<reference evidence="10" key="1">
    <citation type="submission" date="2020-05" db="EMBL/GenBank/DDBJ databases">
        <authorList>
            <person name="Chiriac C."/>
            <person name="Salcher M."/>
            <person name="Ghai R."/>
            <person name="Kavagutti S V."/>
        </authorList>
    </citation>
    <scope>NUCLEOTIDE SEQUENCE</scope>
</reference>
<evidence type="ECO:0000256" key="7">
    <source>
        <dbReference type="ARBA" id="ARBA00023315"/>
    </source>
</evidence>
<evidence type="ECO:0000313" key="10">
    <source>
        <dbReference type="EMBL" id="CAB4646533.1"/>
    </source>
</evidence>
<proteinExistence type="inferred from homology"/>
<sequence>MRRAFAPLIAGLCVAASMPPWGWWPLAFVGIGIYASTAKKRRGDKDFLTGFLFSFAWFLPAMAWMWFLTAPGYLIATILFAALHGLAALSAARLGTTPQRHIAALIVCHGLAETLRLSWPFGGVPLATLAISQASSPLAALAPYGGVIGICVVVLWLSATQHKFRAFLIVVVLIGIANRWDGTSATQESVTLAFVQGGGAQGTRAVNTNPRDVFDVHLAATQTLQPSSTRTAVVWPENVINVSSSGLFIDSEEYTLIAAQAQRLQVPFVVGITESSGPTQFTNAQIVVEPDGTISSRYDKVRRVPFGEYMPMRPLLQSVGAPTHLVPRDARPGDARGWVEVNNQRVAVAISWEIFFGGRVNEGVVDGAGYIINPTNGSSYTWTILQTQQLASSKLRAREQGRWVVQVSPTGFSAFVSPDGEVYERTGITSQHVVERTIEVRQGRTPYSRLGNGPYIWGLLLGLGWLVNKRTRAIRWRPS</sequence>
<name>A0A6J6KDK3_9ZZZZ</name>
<feature type="transmembrane region" description="Helical" evidence="8">
    <location>
        <begin position="139"/>
        <end position="157"/>
    </location>
</feature>
<feature type="transmembrane region" description="Helical" evidence="8">
    <location>
        <begin position="73"/>
        <end position="95"/>
    </location>
</feature>
<evidence type="ECO:0000256" key="4">
    <source>
        <dbReference type="ARBA" id="ARBA00022692"/>
    </source>
</evidence>
<dbReference type="PROSITE" id="PS50263">
    <property type="entry name" value="CN_HYDROLASE"/>
    <property type="match status" value="1"/>
</dbReference>
<dbReference type="PANTHER" id="PTHR38686:SF1">
    <property type="entry name" value="APOLIPOPROTEIN N-ACYLTRANSFERASE"/>
    <property type="match status" value="1"/>
</dbReference>
<evidence type="ECO:0000256" key="2">
    <source>
        <dbReference type="ARBA" id="ARBA00022475"/>
    </source>
</evidence>
<protein>
    <submittedName>
        <fullName evidence="10">Unannotated protein</fullName>
    </submittedName>
</protein>
<dbReference type="CDD" id="cd07571">
    <property type="entry name" value="ALP_N-acyl_transferase"/>
    <property type="match status" value="1"/>
</dbReference>
<accession>A0A6J6KDK3</accession>
<dbReference type="AlphaFoldDB" id="A0A6J6KDK3"/>
<keyword evidence="4 8" id="KW-0812">Transmembrane</keyword>
<feature type="domain" description="CN hydrolase" evidence="9">
    <location>
        <begin position="195"/>
        <end position="440"/>
    </location>
</feature>
<dbReference type="Gene3D" id="3.60.110.10">
    <property type="entry name" value="Carbon-nitrogen hydrolase"/>
    <property type="match status" value="1"/>
</dbReference>
<dbReference type="SUPFAM" id="SSF56317">
    <property type="entry name" value="Carbon-nitrogen hydrolase"/>
    <property type="match status" value="1"/>
</dbReference>
<keyword evidence="7" id="KW-0012">Acyltransferase</keyword>
<dbReference type="InterPro" id="IPR045378">
    <property type="entry name" value="LNT_N"/>
</dbReference>
<evidence type="ECO:0000256" key="1">
    <source>
        <dbReference type="ARBA" id="ARBA00004651"/>
    </source>
</evidence>
<dbReference type="GO" id="GO:0016410">
    <property type="term" value="F:N-acyltransferase activity"/>
    <property type="evidence" value="ECO:0007669"/>
    <property type="project" value="InterPro"/>
</dbReference>
<dbReference type="GO" id="GO:0005886">
    <property type="term" value="C:plasma membrane"/>
    <property type="evidence" value="ECO:0007669"/>
    <property type="project" value="UniProtKB-SubCell"/>
</dbReference>
<feature type="transmembrane region" description="Helical" evidence="8">
    <location>
        <begin position="47"/>
        <end position="67"/>
    </location>
</feature>
<dbReference type="Pfam" id="PF00795">
    <property type="entry name" value="CN_hydrolase"/>
    <property type="match status" value="1"/>
</dbReference>
<gene>
    <name evidence="10" type="ORF">UFOPK2169_00475</name>
</gene>
<dbReference type="HAMAP" id="MF_01148">
    <property type="entry name" value="Lnt"/>
    <property type="match status" value="1"/>
</dbReference>
<keyword evidence="5 8" id="KW-1133">Transmembrane helix</keyword>
<dbReference type="EMBL" id="CAEZWE010000012">
    <property type="protein sequence ID" value="CAB4646533.1"/>
    <property type="molecule type" value="Genomic_DNA"/>
</dbReference>
<dbReference type="Pfam" id="PF20154">
    <property type="entry name" value="LNT_N"/>
    <property type="match status" value="1"/>
</dbReference>
<comment type="subcellular location">
    <subcellularLocation>
        <location evidence="1">Cell membrane</location>
        <topology evidence="1">Multi-pass membrane protein</topology>
    </subcellularLocation>
</comment>
<evidence type="ECO:0000256" key="6">
    <source>
        <dbReference type="ARBA" id="ARBA00023136"/>
    </source>
</evidence>
<keyword evidence="3" id="KW-0808">Transferase</keyword>